<dbReference type="PANTHER" id="PTHR30250">
    <property type="entry name" value="PST FAMILY PREDICTED COLANIC ACID TRANSPORTER"/>
    <property type="match status" value="1"/>
</dbReference>
<dbReference type="Proteomes" id="UP000036513">
    <property type="component" value="Unassembled WGS sequence"/>
</dbReference>
<evidence type="ECO:0000256" key="5">
    <source>
        <dbReference type="ARBA" id="ARBA00023136"/>
    </source>
</evidence>
<name>A0A0J6WJA2_9MYCO</name>
<feature type="transmembrane region" description="Helical" evidence="6">
    <location>
        <begin position="170"/>
        <end position="190"/>
    </location>
</feature>
<sequence>MTSTDAVRYDASLQPAERKAIVLGTTFRIVGTPLVALIGLVNTAMIVRETGEAVFGVVSLITTLSLLIPFADLGIGAVVTSACSRAGRLTDDGVALATVQRGLRMLSAVAAGLIVISLAVMATDSWHLLIGTNTGSADRVAITVAVCLIALGIPAGIGIRIIIGLNMNPLAVLMTIANAAFTLLLTLALKSVGAEGIWYAISGAGGVLAGNCVATIFALRVSGLGWASFARPSVEHSRRKVLHGSLWMFVLSVGLPLGLQSHRLILSHVSTPQELSRYALTAQIFGVVWMVFDTAGMALWPVFVKRRSATVASTQLWLRSVAAFGIVSAVAGVGIVAFAPWATSVLSGGLVVAPRALAVAFAMMLFVECIHLPGGVMLTMPREARWQSFCITVMGVTAVLLGIWWGARWGATGVVAAAVVAMVVAQVIPDFVWIPRMLRARELDVLNGGTQR</sequence>
<dbReference type="STRING" id="37916.MCHLDSM_00342"/>
<dbReference type="GO" id="GO:0005886">
    <property type="term" value="C:plasma membrane"/>
    <property type="evidence" value="ECO:0007669"/>
    <property type="project" value="UniProtKB-SubCell"/>
</dbReference>
<organism evidence="7 8">
    <name type="scientific">Mycolicibacterium chlorophenolicum</name>
    <dbReference type="NCBI Taxonomy" id="37916"/>
    <lineage>
        <taxon>Bacteria</taxon>
        <taxon>Bacillati</taxon>
        <taxon>Actinomycetota</taxon>
        <taxon>Actinomycetes</taxon>
        <taxon>Mycobacteriales</taxon>
        <taxon>Mycobacteriaceae</taxon>
        <taxon>Mycolicibacterium</taxon>
    </lineage>
</organism>
<comment type="subcellular location">
    <subcellularLocation>
        <location evidence="1">Cell membrane</location>
        <topology evidence="1">Multi-pass membrane protein</topology>
    </subcellularLocation>
</comment>
<evidence type="ECO:0000313" key="8">
    <source>
        <dbReference type="Proteomes" id="UP000036513"/>
    </source>
</evidence>
<evidence type="ECO:0000256" key="2">
    <source>
        <dbReference type="ARBA" id="ARBA00022475"/>
    </source>
</evidence>
<feature type="transmembrane region" description="Helical" evidence="6">
    <location>
        <begin position="103"/>
        <end position="122"/>
    </location>
</feature>
<protein>
    <submittedName>
        <fullName evidence="7">Polysaccharide biosynthesis protein</fullName>
    </submittedName>
</protein>
<keyword evidence="8" id="KW-1185">Reference proteome</keyword>
<evidence type="ECO:0000256" key="1">
    <source>
        <dbReference type="ARBA" id="ARBA00004651"/>
    </source>
</evidence>
<accession>A0A0J6WJA2</accession>
<dbReference type="EMBL" id="JYNL01000004">
    <property type="protein sequence ID" value="KMO83415.1"/>
    <property type="molecule type" value="Genomic_DNA"/>
</dbReference>
<feature type="transmembrane region" description="Helical" evidence="6">
    <location>
        <begin position="240"/>
        <end position="259"/>
    </location>
</feature>
<evidence type="ECO:0000313" key="7">
    <source>
        <dbReference type="EMBL" id="KMO83415.1"/>
    </source>
</evidence>
<feature type="transmembrane region" description="Helical" evidence="6">
    <location>
        <begin position="413"/>
        <end position="434"/>
    </location>
</feature>
<evidence type="ECO:0000256" key="3">
    <source>
        <dbReference type="ARBA" id="ARBA00022692"/>
    </source>
</evidence>
<comment type="caution">
    <text evidence="7">The sequence shown here is derived from an EMBL/GenBank/DDBJ whole genome shotgun (WGS) entry which is preliminary data.</text>
</comment>
<evidence type="ECO:0000256" key="6">
    <source>
        <dbReference type="SAM" id="Phobius"/>
    </source>
</evidence>
<feature type="transmembrane region" description="Helical" evidence="6">
    <location>
        <begin position="196"/>
        <end position="219"/>
    </location>
</feature>
<dbReference type="PANTHER" id="PTHR30250:SF26">
    <property type="entry name" value="PSMA PROTEIN"/>
    <property type="match status" value="1"/>
</dbReference>
<evidence type="ECO:0000256" key="4">
    <source>
        <dbReference type="ARBA" id="ARBA00022989"/>
    </source>
</evidence>
<keyword evidence="5 6" id="KW-0472">Membrane</keyword>
<reference evidence="7 8" key="1">
    <citation type="journal article" date="2015" name="Genome Biol. Evol.">
        <title>Characterization of Three Mycobacterium spp. with Potential Use in Bioremediation by Genome Sequencing and Comparative Genomics.</title>
        <authorList>
            <person name="Das S."/>
            <person name="Pettersson B.M."/>
            <person name="Behra P.R."/>
            <person name="Ramesh M."/>
            <person name="Dasgupta S."/>
            <person name="Bhattacharya A."/>
            <person name="Kirsebom L.A."/>
        </authorList>
    </citation>
    <scope>NUCLEOTIDE SEQUENCE [LARGE SCALE GENOMIC DNA]</scope>
    <source>
        <strain evidence="7 8">DSM 43826</strain>
    </source>
</reference>
<gene>
    <name evidence="7" type="ORF">MCHLDSM_00342</name>
</gene>
<dbReference type="InterPro" id="IPR050833">
    <property type="entry name" value="Poly_Biosynth_Transport"/>
</dbReference>
<feature type="transmembrane region" description="Helical" evidence="6">
    <location>
        <begin position="388"/>
        <end position="407"/>
    </location>
</feature>
<feature type="transmembrane region" description="Helical" evidence="6">
    <location>
        <begin position="20"/>
        <end position="41"/>
    </location>
</feature>
<dbReference type="AlphaFoldDB" id="A0A0J6WJA2"/>
<keyword evidence="2" id="KW-1003">Cell membrane</keyword>
<dbReference type="RefSeq" id="WP_048468720.1">
    <property type="nucleotide sequence ID" value="NZ_JYNL01000004.1"/>
</dbReference>
<feature type="transmembrane region" description="Helical" evidence="6">
    <location>
        <begin position="345"/>
        <end position="367"/>
    </location>
</feature>
<feature type="transmembrane region" description="Helical" evidence="6">
    <location>
        <begin position="53"/>
        <end position="82"/>
    </location>
</feature>
<keyword evidence="4 6" id="KW-1133">Transmembrane helix</keyword>
<feature type="transmembrane region" description="Helical" evidence="6">
    <location>
        <begin position="316"/>
        <end position="339"/>
    </location>
</feature>
<feature type="transmembrane region" description="Helical" evidence="6">
    <location>
        <begin position="142"/>
        <end position="163"/>
    </location>
</feature>
<keyword evidence="3 6" id="KW-0812">Transmembrane</keyword>
<dbReference type="PATRIC" id="fig|37916.4.peg.380"/>
<feature type="transmembrane region" description="Helical" evidence="6">
    <location>
        <begin position="279"/>
        <end position="304"/>
    </location>
</feature>
<proteinExistence type="predicted"/>